<sequence length="91" mass="10428">MLKRLSINVPLIEALEQMLGMRLRHCSAIATRSTVQRRKITVLSRDPMYYRVATTLLRHCVILVLASNLMPLSIYKKLECRGSQSQANHGY</sequence>
<dbReference type="EMBL" id="JACXVP010000006">
    <property type="protein sequence ID" value="KAG5599283.1"/>
    <property type="molecule type" value="Genomic_DNA"/>
</dbReference>
<accession>A0A9J5YEW5</accession>
<organism evidence="1 2">
    <name type="scientific">Solanum commersonii</name>
    <name type="common">Commerson's wild potato</name>
    <name type="synonym">Commerson's nightshade</name>
    <dbReference type="NCBI Taxonomy" id="4109"/>
    <lineage>
        <taxon>Eukaryota</taxon>
        <taxon>Viridiplantae</taxon>
        <taxon>Streptophyta</taxon>
        <taxon>Embryophyta</taxon>
        <taxon>Tracheophyta</taxon>
        <taxon>Spermatophyta</taxon>
        <taxon>Magnoliopsida</taxon>
        <taxon>eudicotyledons</taxon>
        <taxon>Gunneridae</taxon>
        <taxon>Pentapetalae</taxon>
        <taxon>asterids</taxon>
        <taxon>lamiids</taxon>
        <taxon>Solanales</taxon>
        <taxon>Solanaceae</taxon>
        <taxon>Solanoideae</taxon>
        <taxon>Solaneae</taxon>
        <taxon>Solanum</taxon>
    </lineage>
</organism>
<reference evidence="1 2" key="1">
    <citation type="submission" date="2020-09" db="EMBL/GenBank/DDBJ databases">
        <title>De no assembly of potato wild relative species, Solanum commersonii.</title>
        <authorList>
            <person name="Cho K."/>
        </authorList>
    </citation>
    <scope>NUCLEOTIDE SEQUENCE [LARGE SCALE GENOMIC DNA]</scope>
    <source>
        <strain evidence="1">LZ3.2</strain>
        <tissue evidence="1">Leaf</tissue>
    </source>
</reference>
<proteinExistence type="predicted"/>
<evidence type="ECO:0000313" key="2">
    <source>
        <dbReference type="Proteomes" id="UP000824120"/>
    </source>
</evidence>
<protein>
    <submittedName>
        <fullName evidence="1">Uncharacterized protein</fullName>
    </submittedName>
</protein>
<name>A0A9J5YEW5_SOLCO</name>
<keyword evidence="2" id="KW-1185">Reference proteome</keyword>
<comment type="caution">
    <text evidence="1">The sequence shown here is derived from an EMBL/GenBank/DDBJ whole genome shotgun (WGS) entry which is preliminary data.</text>
</comment>
<dbReference type="AlphaFoldDB" id="A0A9J5YEW5"/>
<evidence type="ECO:0000313" key="1">
    <source>
        <dbReference type="EMBL" id="KAG5599283.1"/>
    </source>
</evidence>
<dbReference type="Proteomes" id="UP000824120">
    <property type="component" value="Chromosome 6"/>
</dbReference>
<gene>
    <name evidence="1" type="ORF">H5410_030653</name>
</gene>